<protein>
    <recommendedName>
        <fullName evidence="2">Doubled CXXCH motif domain-containing protein</fullName>
    </recommendedName>
</protein>
<evidence type="ECO:0000313" key="4">
    <source>
        <dbReference type="Proteomes" id="UP000262325"/>
    </source>
</evidence>
<accession>A0A3D5QB12</accession>
<dbReference type="SUPFAM" id="SSF48695">
    <property type="entry name" value="Multiheme cytochromes"/>
    <property type="match status" value="1"/>
</dbReference>
<organism evidence="3 4">
    <name type="scientific">Flexistipes sinusarabici</name>
    <dbReference type="NCBI Taxonomy" id="2352"/>
    <lineage>
        <taxon>Bacteria</taxon>
        <taxon>Pseudomonadati</taxon>
        <taxon>Deferribacterota</taxon>
        <taxon>Deferribacteres</taxon>
        <taxon>Deferribacterales</taxon>
        <taxon>Flexistipitaceae</taxon>
        <taxon>Flexistipes</taxon>
    </lineage>
</organism>
<dbReference type="NCBIfam" id="TIGR01905">
    <property type="entry name" value="paired_CXXCH_1"/>
    <property type="match status" value="1"/>
</dbReference>
<dbReference type="InterPro" id="IPR051829">
    <property type="entry name" value="Multiheme_Cytochr_ET"/>
</dbReference>
<dbReference type="PANTHER" id="PTHR35038:SF6">
    <property type="entry name" value="SURFACE LOCALIZED DECAHEME CYTOCHROME C LIPOPROTEIN"/>
    <property type="match status" value="1"/>
</dbReference>
<dbReference type="PANTHER" id="PTHR35038">
    <property type="entry name" value="DISSIMILATORY SULFITE REDUCTASE SIRA"/>
    <property type="match status" value="1"/>
</dbReference>
<dbReference type="AlphaFoldDB" id="A0A3D5QB12"/>
<evidence type="ECO:0000259" key="2">
    <source>
        <dbReference type="Pfam" id="PF09699"/>
    </source>
</evidence>
<evidence type="ECO:0000313" key="3">
    <source>
        <dbReference type="EMBL" id="HCW93027.1"/>
    </source>
</evidence>
<comment type="caution">
    <text evidence="3">The sequence shown here is derived from an EMBL/GenBank/DDBJ whole genome shotgun (WGS) entry which is preliminary data.</text>
</comment>
<feature type="non-terminal residue" evidence="3">
    <location>
        <position position="1"/>
    </location>
</feature>
<evidence type="ECO:0000256" key="1">
    <source>
        <dbReference type="ARBA" id="ARBA00022729"/>
    </source>
</evidence>
<dbReference type="EMBL" id="DPPF01000101">
    <property type="protein sequence ID" value="HCW93027.1"/>
    <property type="molecule type" value="Genomic_DNA"/>
</dbReference>
<dbReference type="GO" id="GO:0016491">
    <property type="term" value="F:oxidoreductase activity"/>
    <property type="evidence" value="ECO:0007669"/>
    <property type="project" value="TreeGrafter"/>
</dbReference>
<name>A0A3D5QB12_FLESI</name>
<dbReference type="Pfam" id="PF09699">
    <property type="entry name" value="Paired_CXXCH_1"/>
    <property type="match status" value="1"/>
</dbReference>
<gene>
    <name evidence="3" type="ORF">DHM44_05040</name>
</gene>
<dbReference type="Gene3D" id="1.10.1130.10">
    <property type="entry name" value="Flavocytochrome C3, Chain A"/>
    <property type="match status" value="1"/>
</dbReference>
<sequence length="285" mass="33235">KKFGKDLQKFCQSCHEKDELADKTAIKTSHPMDVKPDIKTNLFLQDDKIICATCHEPHKTTKGMIADSSRENICFVCHDSQSAVTGTEHNMTNIDYVNEELKKKSKENVCYVCHKPHNFSEDVNFMWAFKQKTDEPFAFEICFNCHSDEGAGYKKVPEVYDHDKIFKIFPYREHYKEYLYSNEGEVSAAGSITCQTCHNPHVWKEGAENLHFTENTDGDEKNSFLKQKVSGKFCTVCHGEEGKTLFDKYHDKNYRDGREKKLNEKELLKRLYEIRERLEGMKQNE</sequence>
<proteinExistence type="predicted"/>
<dbReference type="InterPro" id="IPR010177">
    <property type="entry name" value="Paired_CXXCH_1"/>
</dbReference>
<dbReference type="Proteomes" id="UP000262325">
    <property type="component" value="Unassembled WGS sequence"/>
</dbReference>
<keyword evidence="1" id="KW-0732">Signal</keyword>
<dbReference type="InterPro" id="IPR036280">
    <property type="entry name" value="Multihaem_cyt_sf"/>
</dbReference>
<reference evidence="3 4" key="1">
    <citation type="journal article" date="2018" name="Nat. Biotechnol.">
        <title>A standardized bacterial taxonomy based on genome phylogeny substantially revises the tree of life.</title>
        <authorList>
            <person name="Parks D.H."/>
            <person name="Chuvochina M."/>
            <person name="Waite D.W."/>
            <person name="Rinke C."/>
            <person name="Skarshewski A."/>
            <person name="Chaumeil P.A."/>
            <person name="Hugenholtz P."/>
        </authorList>
    </citation>
    <scope>NUCLEOTIDE SEQUENCE [LARGE SCALE GENOMIC DNA]</scope>
    <source>
        <strain evidence="3">UBA8672</strain>
    </source>
</reference>
<feature type="domain" description="Doubled CXXCH motif" evidence="2">
    <location>
        <begin position="51"/>
        <end position="82"/>
    </location>
</feature>